<gene>
    <name evidence="3" type="ORF">F444_00446</name>
</gene>
<comment type="caution">
    <text evidence="3">The sequence shown here is derived from an EMBL/GenBank/DDBJ whole genome shotgun (WGS) entry which is preliminary data.</text>
</comment>
<evidence type="ECO:0000259" key="2">
    <source>
        <dbReference type="PROSITE" id="PS51900"/>
    </source>
</evidence>
<sequence>MNICGATKCLTVNEVDMSSSDDDAATVDASMEAAARQTAIRRNLSGDQVQSACTSANTKKAYQGYLKGIAKWIHASQPSPDTFFCEDGSLNLAVVSPQHFEAFLLYKINEGKLKVATLSGYRSTLKNVYRQKRLDLPSEYLDDLKTLYQGGG</sequence>
<dbReference type="InterPro" id="IPR044068">
    <property type="entry name" value="CB"/>
</dbReference>
<protein>
    <recommendedName>
        <fullName evidence="2">Core-binding (CB) domain-containing protein</fullName>
    </recommendedName>
</protein>
<dbReference type="InterPro" id="IPR010998">
    <property type="entry name" value="Integrase_recombinase_N"/>
</dbReference>
<accession>A0A081B4A4</accession>
<evidence type="ECO:0000313" key="3">
    <source>
        <dbReference type="EMBL" id="ETO85965.1"/>
    </source>
</evidence>
<evidence type="ECO:0000256" key="1">
    <source>
        <dbReference type="ARBA" id="ARBA00023125"/>
    </source>
</evidence>
<evidence type="ECO:0000313" key="4">
    <source>
        <dbReference type="Proteomes" id="UP000028582"/>
    </source>
</evidence>
<dbReference type="EMBL" id="ANJA01000106">
    <property type="protein sequence ID" value="ETO85965.1"/>
    <property type="molecule type" value="Genomic_DNA"/>
</dbReference>
<dbReference type="Proteomes" id="UP000028582">
    <property type="component" value="Unassembled WGS sequence"/>
</dbReference>
<feature type="domain" description="Core-binding (CB)" evidence="2">
    <location>
        <begin position="43"/>
        <end position="133"/>
    </location>
</feature>
<dbReference type="Gene3D" id="1.10.150.130">
    <property type="match status" value="1"/>
</dbReference>
<proteinExistence type="predicted"/>
<name>A0A081B4A4_PHYNI</name>
<dbReference type="GO" id="GO:0003677">
    <property type="term" value="F:DNA binding"/>
    <property type="evidence" value="ECO:0007669"/>
    <property type="project" value="UniProtKB-KW"/>
</dbReference>
<dbReference type="PROSITE" id="PS51900">
    <property type="entry name" value="CB"/>
    <property type="match status" value="1"/>
</dbReference>
<dbReference type="AlphaFoldDB" id="A0A081B4A4"/>
<organism evidence="3 4">
    <name type="scientific">Phytophthora nicotianae P1976</name>
    <dbReference type="NCBI Taxonomy" id="1317066"/>
    <lineage>
        <taxon>Eukaryota</taxon>
        <taxon>Sar</taxon>
        <taxon>Stramenopiles</taxon>
        <taxon>Oomycota</taxon>
        <taxon>Peronosporomycetes</taxon>
        <taxon>Peronosporales</taxon>
        <taxon>Peronosporaceae</taxon>
        <taxon>Phytophthora</taxon>
    </lineage>
</organism>
<reference evidence="3 4" key="1">
    <citation type="submission" date="2013-11" db="EMBL/GenBank/DDBJ databases">
        <title>The Genome Sequence of Phytophthora parasitica P1976.</title>
        <authorList>
            <consortium name="The Broad Institute Genomics Platform"/>
            <person name="Russ C."/>
            <person name="Tyler B."/>
            <person name="Panabieres F."/>
            <person name="Shan W."/>
            <person name="Tripathy S."/>
            <person name="Grunwald N."/>
            <person name="Machado M."/>
            <person name="Johnson C.S."/>
            <person name="Walker B."/>
            <person name="Young S."/>
            <person name="Zeng Q."/>
            <person name="Gargeya S."/>
            <person name="Fitzgerald M."/>
            <person name="Haas B."/>
            <person name="Abouelleil A."/>
            <person name="Allen A.W."/>
            <person name="Alvarado L."/>
            <person name="Arachchi H.M."/>
            <person name="Berlin A.M."/>
            <person name="Chapman S.B."/>
            <person name="Gainer-Dewar J."/>
            <person name="Goldberg J."/>
            <person name="Griggs A."/>
            <person name="Gujja S."/>
            <person name="Hansen M."/>
            <person name="Howarth C."/>
            <person name="Imamovic A."/>
            <person name="Ireland A."/>
            <person name="Larimer J."/>
            <person name="McCowan C."/>
            <person name="Murphy C."/>
            <person name="Pearson M."/>
            <person name="Poon T.W."/>
            <person name="Priest M."/>
            <person name="Roberts A."/>
            <person name="Saif S."/>
            <person name="Shea T."/>
            <person name="Sisk P."/>
            <person name="Sykes S."/>
            <person name="Wortman J."/>
            <person name="Nusbaum C."/>
            <person name="Birren B."/>
        </authorList>
    </citation>
    <scope>NUCLEOTIDE SEQUENCE [LARGE SCALE GENOMIC DNA]</scope>
    <source>
        <strain evidence="3 4">P1976</strain>
    </source>
</reference>
<keyword evidence="1" id="KW-0238">DNA-binding</keyword>